<dbReference type="CDD" id="cd12107">
    <property type="entry name" value="Hemerythrin"/>
    <property type="match status" value="1"/>
</dbReference>
<evidence type="ECO:0000313" key="6">
    <source>
        <dbReference type="EMBL" id="MCG7979881.1"/>
    </source>
</evidence>
<dbReference type="InterPro" id="IPR012312">
    <property type="entry name" value="Hemerythrin-like"/>
</dbReference>
<dbReference type="Gene3D" id="1.20.120.50">
    <property type="entry name" value="Hemerythrin-like"/>
    <property type="match status" value="1"/>
</dbReference>
<dbReference type="NCBIfam" id="NF033749">
    <property type="entry name" value="bact_hemeryth"/>
    <property type="match status" value="1"/>
</dbReference>
<accession>A0A9E4NMD5</accession>
<evidence type="ECO:0000256" key="3">
    <source>
        <dbReference type="ARBA" id="ARBA00022723"/>
    </source>
</evidence>
<sequence length="132" mass="15803">MQNRLQGWSKEYELGIKEIDLQHQYFFRLITRLADELKSSSDFPYQKSLFVELGLYTHFHFVSEENLMQRSGYPGLHEHKKLHNKLIDGLNKNKLLFEEGHIEAIQVIDFLKMWFISHTVKEDRKFAEYIIG</sequence>
<dbReference type="Pfam" id="PF01814">
    <property type="entry name" value="Hemerythrin"/>
    <property type="match status" value="1"/>
</dbReference>
<evidence type="ECO:0000256" key="1">
    <source>
        <dbReference type="ARBA" id="ARBA00010587"/>
    </source>
</evidence>
<dbReference type="Proteomes" id="UP000886674">
    <property type="component" value="Unassembled WGS sequence"/>
</dbReference>
<organism evidence="6 7">
    <name type="scientific">Candidatus Thiodiazotropha taylori</name>
    <dbReference type="NCBI Taxonomy" id="2792791"/>
    <lineage>
        <taxon>Bacteria</taxon>
        <taxon>Pseudomonadati</taxon>
        <taxon>Pseudomonadota</taxon>
        <taxon>Gammaproteobacteria</taxon>
        <taxon>Chromatiales</taxon>
        <taxon>Sedimenticolaceae</taxon>
        <taxon>Candidatus Thiodiazotropha</taxon>
    </lineage>
</organism>
<comment type="caution">
    <text evidence="6">The sequence shown here is derived from an EMBL/GenBank/DDBJ whole genome shotgun (WGS) entry which is preliminary data.</text>
</comment>
<evidence type="ECO:0000313" key="7">
    <source>
        <dbReference type="Proteomes" id="UP000886674"/>
    </source>
</evidence>
<keyword evidence="3" id="KW-0479">Metal-binding</keyword>
<evidence type="ECO:0000256" key="2">
    <source>
        <dbReference type="ARBA" id="ARBA00022621"/>
    </source>
</evidence>
<dbReference type="AlphaFoldDB" id="A0A9E4NMD5"/>
<keyword evidence="2" id="KW-0813">Transport</keyword>
<dbReference type="GO" id="GO:0005344">
    <property type="term" value="F:oxygen carrier activity"/>
    <property type="evidence" value="ECO:0007669"/>
    <property type="project" value="UniProtKB-KW"/>
</dbReference>
<dbReference type="PROSITE" id="PS00550">
    <property type="entry name" value="HEMERYTHRINS"/>
    <property type="match status" value="1"/>
</dbReference>
<keyword evidence="4" id="KW-0408">Iron</keyword>
<dbReference type="PANTHER" id="PTHR37164:SF1">
    <property type="entry name" value="BACTERIOHEMERYTHRIN"/>
    <property type="match status" value="1"/>
</dbReference>
<comment type="similarity">
    <text evidence="1">Belongs to the hemerythrin family.</text>
</comment>
<dbReference type="NCBIfam" id="TIGR02481">
    <property type="entry name" value="hemeryth_dom"/>
    <property type="match status" value="1"/>
</dbReference>
<dbReference type="SUPFAM" id="SSF47188">
    <property type="entry name" value="Hemerythrin-like"/>
    <property type="match status" value="1"/>
</dbReference>
<dbReference type="InterPro" id="IPR035938">
    <property type="entry name" value="Hemerythrin-like_sf"/>
</dbReference>
<gene>
    <name evidence="6" type="ORF">JAY77_17270</name>
</gene>
<dbReference type="InterPro" id="IPR012827">
    <property type="entry name" value="Hemerythrin_metal-bd"/>
</dbReference>
<dbReference type="GO" id="GO:0046872">
    <property type="term" value="F:metal ion binding"/>
    <property type="evidence" value="ECO:0007669"/>
    <property type="project" value="UniProtKB-KW"/>
</dbReference>
<name>A0A9E4NMD5_9GAMM</name>
<evidence type="ECO:0000256" key="4">
    <source>
        <dbReference type="ARBA" id="ARBA00023004"/>
    </source>
</evidence>
<keyword evidence="2" id="KW-0561">Oxygen transport</keyword>
<dbReference type="InterPro" id="IPR016131">
    <property type="entry name" value="Haemerythrin_Fe_BS"/>
</dbReference>
<dbReference type="PANTHER" id="PTHR37164">
    <property type="entry name" value="BACTERIOHEMERYTHRIN"/>
    <property type="match status" value="1"/>
</dbReference>
<reference evidence="6" key="1">
    <citation type="journal article" date="2021" name="Proc. Natl. Acad. Sci. U.S.A.">
        <title>Global biogeography of chemosynthetic symbionts reveals both localized and globally distributed symbiont groups. .</title>
        <authorList>
            <person name="Osvatic J.T."/>
            <person name="Wilkins L.G.E."/>
            <person name="Leibrecht L."/>
            <person name="Leray M."/>
            <person name="Zauner S."/>
            <person name="Polzin J."/>
            <person name="Camacho Y."/>
            <person name="Gros O."/>
            <person name="van Gils J.A."/>
            <person name="Eisen J.A."/>
            <person name="Petersen J.M."/>
            <person name="Yuen B."/>
        </authorList>
    </citation>
    <scope>NUCLEOTIDE SEQUENCE</scope>
    <source>
        <strain evidence="6">MAGclacostrist055</strain>
    </source>
</reference>
<dbReference type="EMBL" id="JAEPCR010000091">
    <property type="protein sequence ID" value="MCG7979881.1"/>
    <property type="molecule type" value="Genomic_DNA"/>
</dbReference>
<protein>
    <submittedName>
        <fullName evidence="6">Hemerythrin family protein</fullName>
    </submittedName>
</protein>
<proteinExistence type="inferred from homology"/>
<dbReference type="InterPro" id="IPR050669">
    <property type="entry name" value="Hemerythrin"/>
</dbReference>
<evidence type="ECO:0000259" key="5">
    <source>
        <dbReference type="Pfam" id="PF01814"/>
    </source>
</evidence>
<feature type="domain" description="Hemerythrin-like" evidence="5">
    <location>
        <begin position="15"/>
        <end position="128"/>
    </location>
</feature>